<dbReference type="EMBL" id="CP095848">
    <property type="protein sequence ID" value="UPL48059.1"/>
    <property type="molecule type" value="Genomic_DNA"/>
</dbReference>
<protein>
    <submittedName>
        <fullName evidence="5">DUF3298 and DUF4163 domain-containing protein</fullName>
    </submittedName>
</protein>
<feature type="region of interest" description="Disordered" evidence="1">
    <location>
        <begin position="36"/>
        <end position="59"/>
    </location>
</feature>
<dbReference type="InterPro" id="IPR025303">
    <property type="entry name" value="PdaC"/>
</dbReference>
<dbReference type="Gene3D" id="3.90.640.20">
    <property type="entry name" value="Heat-shock cognate protein, ATPase"/>
    <property type="match status" value="1"/>
</dbReference>
<feature type="domain" description="Deacetylase PdaC" evidence="4">
    <location>
        <begin position="236"/>
        <end position="306"/>
    </location>
</feature>
<feature type="compositionally biased region" description="Polar residues" evidence="1">
    <location>
        <begin position="36"/>
        <end position="45"/>
    </location>
</feature>
<evidence type="ECO:0000256" key="1">
    <source>
        <dbReference type="SAM" id="MobiDB-lite"/>
    </source>
</evidence>
<accession>A0ABY4J9I1</accession>
<gene>
    <name evidence="5" type="ORF">MWH26_12765</name>
</gene>
<reference evidence="5 6" key="1">
    <citation type="submission" date="2022-04" db="EMBL/GenBank/DDBJ databases">
        <title>Hymenobacter sp. isolated from the air.</title>
        <authorList>
            <person name="Won M."/>
            <person name="Lee C.-M."/>
            <person name="Woen H.-Y."/>
            <person name="Kwon S.-W."/>
        </authorList>
    </citation>
    <scope>NUCLEOTIDE SEQUENCE [LARGE SCALE GENOMIC DNA]</scope>
    <source>
        <strain evidence="6">5516 S-25</strain>
    </source>
</reference>
<dbReference type="InterPro" id="IPR021729">
    <property type="entry name" value="DUF3298"/>
</dbReference>
<evidence type="ECO:0000259" key="3">
    <source>
        <dbReference type="Pfam" id="PF11738"/>
    </source>
</evidence>
<feature type="signal peptide" evidence="2">
    <location>
        <begin position="1"/>
        <end position="32"/>
    </location>
</feature>
<evidence type="ECO:0000313" key="5">
    <source>
        <dbReference type="EMBL" id="UPL48059.1"/>
    </source>
</evidence>
<dbReference type="Proteomes" id="UP000829647">
    <property type="component" value="Chromosome"/>
</dbReference>
<dbReference type="Pfam" id="PF11738">
    <property type="entry name" value="DUF3298"/>
    <property type="match status" value="1"/>
</dbReference>
<dbReference type="Pfam" id="PF13739">
    <property type="entry name" value="PdaC"/>
    <property type="match status" value="1"/>
</dbReference>
<proteinExistence type="predicted"/>
<organism evidence="5 6">
    <name type="scientific">Hymenobacter sublimis</name>
    <dbReference type="NCBI Taxonomy" id="2933777"/>
    <lineage>
        <taxon>Bacteria</taxon>
        <taxon>Pseudomonadati</taxon>
        <taxon>Bacteroidota</taxon>
        <taxon>Cytophagia</taxon>
        <taxon>Cytophagales</taxon>
        <taxon>Hymenobacteraceae</taxon>
        <taxon>Hymenobacter</taxon>
    </lineage>
</organism>
<sequence length="422" mass="45772">MSLSFVPRLRALPRLLLYTAAALGLLLTGCNSNPNTSAAHTTTAKSPVAAGSAEPTDSPGTWYRQYRGVLPGSSDSITLHLQCLPESLGEASPSRLVGFYSAADGRPYEVIGNRSAATDSLTLQDMSAEVMPPHQEGPRWQLAFQGPDLMGTRAGKAVLLRRIHVPLGMQLVSRSFTANVPARPNHPEDTITGRVGLHALLPVAGGSRAALTATMLQDLRGDSLTTRPAPTLRALWEKQLSSFTQDYQQEAGPMLTELEADTSTYRPLAAFRYEQQTSTHVLWNEGTLLSIGYARYDYSGGAHGNYATTVCSYDTRTGRTLRYPDIFLPGTEAQLEQLLGRYARLVLGLRPGQPLSEVLFENTLPVTRNVYLTSGGAVFVYSPYEVASFAQGEIRVFVPVSALRPLLKPDLPLAGKAELVRK</sequence>
<keyword evidence="2" id="KW-0732">Signal</keyword>
<feature type="domain" description="DUF3298" evidence="3">
    <location>
        <begin position="325"/>
        <end position="400"/>
    </location>
</feature>
<evidence type="ECO:0000313" key="6">
    <source>
        <dbReference type="Proteomes" id="UP000829647"/>
    </source>
</evidence>
<evidence type="ECO:0000259" key="4">
    <source>
        <dbReference type="Pfam" id="PF13739"/>
    </source>
</evidence>
<name>A0ABY4J9I1_9BACT</name>
<feature type="chain" id="PRO_5047154351" evidence="2">
    <location>
        <begin position="33"/>
        <end position="422"/>
    </location>
</feature>
<evidence type="ECO:0000256" key="2">
    <source>
        <dbReference type="SAM" id="SignalP"/>
    </source>
</evidence>
<dbReference type="InterPro" id="IPR037126">
    <property type="entry name" value="PdaC/RsiV-like_sf"/>
</dbReference>
<keyword evidence="6" id="KW-1185">Reference proteome</keyword>
<dbReference type="Gene3D" id="3.30.565.40">
    <property type="entry name" value="Fervidobacterium nodosum Rt17-B1 like"/>
    <property type="match status" value="1"/>
</dbReference>
<dbReference type="RefSeq" id="WP_247974594.1">
    <property type="nucleotide sequence ID" value="NZ_CP095848.1"/>
</dbReference>